<feature type="compositionally biased region" description="Basic and acidic residues" evidence="2">
    <location>
        <begin position="555"/>
        <end position="571"/>
    </location>
</feature>
<evidence type="ECO:0000313" key="4">
    <source>
        <dbReference type="Proteomes" id="UP001470230"/>
    </source>
</evidence>
<keyword evidence="1" id="KW-0175">Coiled coil</keyword>
<evidence type="ECO:0000256" key="1">
    <source>
        <dbReference type="SAM" id="Coils"/>
    </source>
</evidence>
<feature type="coiled-coil region" evidence="1">
    <location>
        <begin position="437"/>
        <end position="464"/>
    </location>
</feature>
<sequence>METHEDSRQSRYYRMSSDISSMFSIREKIQNLVEMSINIVIENDATPDIENGFEPVLRAIERSYPPFHKQGINYFTTLSSMQETAKTNQLLSSAGVKIPLQNFTNDWKRLCSVIDHFTNTNPPPHAKEIASKFKAVRSSLDTIKKTNERRKHPTPSISSCITNILALGESVSNNIDNLFSHNYTEFGSNLYDSLRRDVKSFLTVINEAFSNEFVQSGVMLCDLYRIRSNIFTDCNEIVEALKSAFLFPKEMREIKELKDTTETELKPIVDKLSVQFVVIKPAQTDAASQISPNDQRASLLSDETSNNGNLNESETNENIQNFLERDEIVPQAQPKQDYLATLNRIDEFASKVFEILERKVDYTKDTWDNLDEIVRLVGCCKETVKDNEKKIENLKREILALKEKVEDDQLTFEKKNEALVKANEYNKSKIGRIEGHNKDLTQKNAQLQIEIDKVRLKYSNLKAKGNASVFRRALIDIGKMADSTVKIDFLNQTELIEKVKNIVREAIDQPCLNCPLLEDQLKKSKNELICLIEKLDKLKDESVEMSKKFQVHDDKSATEKKTLNKKVETHKSTSSLPKVEAEMKRKFLFTTQPPSYSDTNKPNKLSKSGKTGGIVQTGSFVAKVRTLNPLKGSLSSDSDTEPAKPADEDDRPSLKELACKATVIQSEPSFRSLTIAAASKPSQPSLKELAAQNGPSLSELASADTSKGGAAPASGLAKNNCEEDRYEDVLFSADGSGMNVDMRKAASGGRADASRQQQSFTGLIREAESILEDREHAAAELYKELSISKQPVIDAIQMIDPKRDRGELQAFLPSRLKSVLHELIRDILNKSEHAKQAFKKRESQYIKTLFQIGEKLSRMLNEEPLEVDEKQEASSQRDRIIDQISSQLKTIRLNASNLESEVAVQKKSNSDLRRQRDSIRLSYCSLFNFSPDDNDRNNIEKCQKILQKEKNGYIEKIKNLTEKVDSLQSEAVAVEELINGASQQKEGTLHEKLEGMHDAAERMKQNQKKLEEEVSSLKDTMMNVASILENRNDMDSDKSLAYVSEFCRMHSGGVKVIDVAKFDLLFGKFEYNKDAPLYDILESFLSKKNQNQTKC</sequence>
<reference evidence="3 4" key="1">
    <citation type="submission" date="2024-04" db="EMBL/GenBank/DDBJ databases">
        <title>Tritrichomonas musculus Genome.</title>
        <authorList>
            <person name="Alves-Ferreira E."/>
            <person name="Grigg M."/>
            <person name="Lorenzi H."/>
            <person name="Galac M."/>
        </authorList>
    </citation>
    <scope>NUCLEOTIDE SEQUENCE [LARGE SCALE GENOMIC DNA]</scope>
    <source>
        <strain evidence="3 4">EAF2021</strain>
    </source>
</reference>
<feature type="region of interest" description="Disordered" evidence="2">
    <location>
        <begin position="555"/>
        <end position="576"/>
    </location>
</feature>
<feature type="region of interest" description="Disordered" evidence="2">
    <location>
        <begin position="591"/>
        <end position="612"/>
    </location>
</feature>
<feature type="region of interest" description="Disordered" evidence="2">
    <location>
        <begin position="287"/>
        <end position="313"/>
    </location>
</feature>
<feature type="coiled-coil region" evidence="1">
    <location>
        <begin position="377"/>
        <end position="411"/>
    </location>
</feature>
<feature type="coiled-coil region" evidence="1">
    <location>
        <begin position="943"/>
        <end position="1020"/>
    </location>
</feature>
<gene>
    <name evidence="3" type="ORF">M9Y10_006621</name>
</gene>
<accession>A0ABR2JGX8</accession>
<keyword evidence="4" id="KW-1185">Reference proteome</keyword>
<comment type="caution">
    <text evidence="3">The sequence shown here is derived from an EMBL/GenBank/DDBJ whole genome shotgun (WGS) entry which is preliminary data.</text>
</comment>
<feature type="coiled-coil region" evidence="1">
    <location>
        <begin position="881"/>
        <end position="915"/>
    </location>
</feature>
<dbReference type="Proteomes" id="UP001470230">
    <property type="component" value="Unassembled WGS sequence"/>
</dbReference>
<dbReference type="EMBL" id="JAPFFF010000012">
    <property type="protein sequence ID" value="KAK8876415.1"/>
    <property type="molecule type" value="Genomic_DNA"/>
</dbReference>
<name>A0ABR2JGX8_9EUKA</name>
<feature type="region of interest" description="Disordered" evidence="2">
    <location>
        <begin position="630"/>
        <end position="654"/>
    </location>
</feature>
<evidence type="ECO:0000313" key="3">
    <source>
        <dbReference type="EMBL" id="KAK8876415.1"/>
    </source>
</evidence>
<proteinExistence type="predicted"/>
<evidence type="ECO:0000256" key="2">
    <source>
        <dbReference type="SAM" id="MobiDB-lite"/>
    </source>
</evidence>
<protein>
    <submittedName>
        <fullName evidence="3">Uncharacterized protein</fullName>
    </submittedName>
</protein>
<organism evidence="3 4">
    <name type="scientific">Tritrichomonas musculus</name>
    <dbReference type="NCBI Taxonomy" id="1915356"/>
    <lineage>
        <taxon>Eukaryota</taxon>
        <taxon>Metamonada</taxon>
        <taxon>Parabasalia</taxon>
        <taxon>Tritrichomonadida</taxon>
        <taxon>Tritrichomonadidae</taxon>
        <taxon>Tritrichomonas</taxon>
    </lineage>
</organism>
<feature type="compositionally biased region" description="Basic and acidic residues" evidence="2">
    <location>
        <begin position="641"/>
        <end position="654"/>
    </location>
</feature>